<name>A0A4Q7LYY9_9MICO</name>
<protein>
    <submittedName>
        <fullName evidence="5">DNA-binding transcriptional ArsR family regulator</fullName>
    </submittedName>
</protein>
<evidence type="ECO:0000259" key="4">
    <source>
        <dbReference type="PROSITE" id="PS50987"/>
    </source>
</evidence>
<dbReference type="SMART" id="SM00418">
    <property type="entry name" value="HTH_ARSR"/>
    <property type="match status" value="1"/>
</dbReference>
<dbReference type="OrthoDB" id="3628603at2"/>
<dbReference type="GO" id="GO:0003677">
    <property type="term" value="F:DNA binding"/>
    <property type="evidence" value="ECO:0007669"/>
    <property type="project" value="UniProtKB-KW"/>
</dbReference>
<dbReference type="InterPro" id="IPR011991">
    <property type="entry name" value="ArsR-like_HTH"/>
</dbReference>
<dbReference type="EMBL" id="SGWW01000001">
    <property type="protein sequence ID" value="RZS59657.1"/>
    <property type="molecule type" value="Genomic_DNA"/>
</dbReference>
<evidence type="ECO:0000256" key="3">
    <source>
        <dbReference type="ARBA" id="ARBA00023163"/>
    </source>
</evidence>
<dbReference type="PANTHER" id="PTHR33154:SF33">
    <property type="entry name" value="TRANSCRIPTIONAL REPRESSOR SDPR"/>
    <property type="match status" value="1"/>
</dbReference>
<dbReference type="CDD" id="cd00090">
    <property type="entry name" value="HTH_ARSR"/>
    <property type="match status" value="1"/>
</dbReference>
<dbReference type="Gene3D" id="1.10.10.10">
    <property type="entry name" value="Winged helix-like DNA-binding domain superfamily/Winged helix DNA-binding domain"/>
    <property type="match status" value="1"/>
</dbReference>
<gene>
    <name evidence="5" type="ORF">EV141_0889</name>
</gene>
<feature type="domain" description="HTH arsR-type" evidence="4">
    <location>
        <begin position="1"/>
        <end position="89"/>
    </location>
</feature>
<keyword evidence="3" id="KW-0804">Transcription</keyword>
<dbReference type="GO" id="GO:0003700">
    <property type="term" value="F:DNA-binding transcription factor activity"/>
    <property type="evidence" value="ECO:0007669"/>
    <property type="project" value="InterPro"/>
</dbReference>
<dbReference type="Pfam" id="PF12840">
    <property type="entry name" value="HTH_20"/>
    <property type="match status" value="1"/>
</dbReference>
<dbReference type="PANTHER" id="PTHR33154">
    <property type="entry name" value="TRANSCRIPTIONAL REGULATOR, ARSR FAMILY"/>
    <property type="match status" value="1"/>
</dbReference>
<reference evidence="5 6" key="1">
    <citation type="journal article" date="2015" name="Stand. Genomic Sci.">
        <title>Genomic Encyclopedia of Bacterial and Archaeal Type Strains, Phase III: the genomes of soil and plant-associated and newly described type strains.</title>
        <authorList>
            <person name="Whitman W.B."/>
            <person name="Woyke T."/>
            <person name="Klenk H.P."/>
            <person name="Zhou Y."/>
            <person name="Lilburn T.G."/>
            <person name="Beck B.J."/>
            <person name="De Vos P."/>
            <person name="Vandamme P."/>
            <person name="Eisen J.A."/>
            <person name="Garrity G."/>
            <person name="Hugenholtz P."/>
            <person name="Kyrpides N.C."/>
        </authorList>
    </citation>
    <scope>NUCLEOTIDE SEQUENCE [LARGE SCALE GENOMIC DNA]</scope>
    <source>
        <strain evidence="5 6">CV2</strain>
    </source>
</reference>
<dbReference type="SUPFAM" id="SSF46785">
    <property type="entry name" value="Winged helix' DNA-binding domain"/>
    <property type="match status" value="1"/>
</dbReference>
<dbReference type="AlphaFoldDB" id="A0A4Q7LYY9"/>
<keyword evidence="2 5" id="KW-0238">DNA-binding</keyword>
<dbReference type="InterPro" id="IPR036390">
    <property type="entry name" value="WH_DNA-bd_sf"/>
</dbReference>
<evidence type="ECO:0000313" key="5">
    <source>
        <dbReference type="EMBL" id="RZS59657.1"/>
    </source>
</evidence>
<proteinExistence type="predicted"/>
<dbReference type="InterPro" id="IPR036388">
    <property type="entry name" value="WH-like_DNA-bd_sf"/>
</dbReference>
<dbReference type="InterPro" id="IPR001845">
    <property type="entry name" value="HTH_ArsR_DNA-bd_dom"/>
</dbReference>
<keyword evidence="1" id="KW-0805">Transcription regulation</keyword>
<keyword evidence="6" id="KW-1185">Reference proteome</keyword>
<dbReference type="Proteomes" id="UP000293519">
    <property type="component" value="Unassembled WGS sequence"/>
</dbReference>
<evidence type="ECO:0000256" key="1">
    <source>
        <dbReference type="ARBA" id="ARBA00023015"/>
    </source>
</evidence>
<accession>A0A4Q7LYY9</accession>
<evidence type="ECO:0000313" key="6">
    <source>
        <dbReference type="Proteomes" id="UP000293519"/>
    </source>
</evidence>
<sequence>MDILYLVVHPVRWRIVEILASGEHTAGQLAADITHHHGIGREAVSKHLTTLREAGLVSARPDENARIYRLNPRLIGALAAIVEHLLALREAAAIDDIDLDGSERDIGYECDPEWRERDPEDCWCIRKTLGMT</sequence>
<dbReference type="PRINTS" id="PR00778">
    <property type="entry name" value="HTHARSR"/>
</dbReference>
<dbReference type="PROSITE" id="PS50987">
    <property type="entry name" value="HTH_ARSR_2"/>
    <property type="match status" value="1"/>
</dbReference>
<organism evidence="5 6">
    <name type="scientific">Microcella putealis</name>
    <dbReference type="NCBI Taxonomy" id="337005"/>
    <lineage>
        <taxon>Bacteria</taxon>
        <taxon>Bacillati</taxon>
        <taxon>Actinomycetota</taxon>
        <taxon>Actinomycetes</taxon>
        <taxon>Micrococcales</taxon>
        <taxon>Microbacteriaceae</taxon>
        <taxon>Microcella</taxon>
    </lineage>
</organism>
<evidence type="ECO:0000256" key="2">
    <source>
        <dbReference type="ARBA" id="ARBA00023125"/>
    </source>
</evidence>
<dbReference type="RefSeq" id="WP_130484720.1">
    <property type="nucleotide sequence ID" value="NZ_SGWW01000001.1"/>
</dbReference>
<dbReference type="InterPro" id="IPR051081">
    <property type="entry name" value="HTH_MetalResp_TranReg"/>
</dbReference>
<comment type="caution">
    <text evidence="5">The sequence shown here is derived from an EMBL/GenBank/DDBJ whole genome shotgun (WGS) entry which is preliminary data.</text>
</comment>